<evidence type="ECO:0000313" key="11">
    <source>
        <dbReference type="EMBL" id="CAB4827968.1"/>
    </source>
</evidence>
<dbReference type="AlphaFoldDB" id="A0A6J7A5Z3"/>
<keyword evidence="7" id="KW-0413">Isomerase</keyword>
<dbReference type="Gene3D" id="1.10.441.10">
    <property type="entry name" value="Phosphomannose Isomerase, domain 2"/>
    <property type="match status" value="1"/>
</dbReference>
<evidence type="ECO:0000313" key="10">
    <source>
        <dbReference type="EMBL" id="CAB4706294.1"/>
    </source>
</evidence>
<dbReference type="GO" id="GO:0005975">
    <property type="term" value="P:carbohydrate metabolic process"/>
    <property type="evidence" value="ECO:0007669"/>
    <property type="project" value="InterPro"/>
</dbReference>
<comment type="similarity">
    <text evidence="3">Belongs to the mannose-6-phosphate isomerase type 1 family.</text>
</comment>
<protein>
    <recommendedName>
        <fullName evidence="4">mannose-6-phosphate isomerase</fullName>
        <ecNumber evidence="4">5.3.1.8</ecNumber>
    </recommendedName>
</protein>
<dbReference type="EC" id="5.3.1.8" evidence="4"/>
<comment type="catalytic activity">
    <reaction evidence="1">
        <text>D-mannose 6-phosphate = D-fructose 6-phosphate</text>
        <dbReference type="Rhea" id="RHEA:12356"/>
        <dbReference type="ChEBI" id="CHEBI:58735"/>
        <dbReference type="ChEBI" id="CHEBI:61527"/>
        <dbReference type="EC" id="5.3.1.8"/>
    </reaction>
</comment>
<dbReference type="EMBL" id="CAESGF010000002">
    <property type="protein sequence ID" value="CAB4362586.1"/>
    <property type="molecule type" value="Genomic_DNA"/>
</dbReference>
<dbReference type="InterPro" id="IPR011051">
    <property type="entry name" value="RmlC_Cupin_sf"/>
</dbReference>
<proteinExistence type="inferred from homology"/>
<dbReference type="EMBL" id="CAFBMT010000001">
    <property type="protein sequence ID" value="CAB4910424.1"/>
    <property type="molecule type" value="Genomic_DNA"/>
</dbReference>
<dbReference type="EMBL" id="CAFBIY010000119">
    <property type="protein sequence ID" value="CAB4852264.1"/>
    <property type="molecule type" value="Genomic_DNA"/>
</dbReference>
<dbReference type="SUPFAM" id="SSF51182">
    <property type="entry name" value="RmlC-like cupins"/>
    <property type="match status" value="1"/>
</dbReference>
<evidence type="ECO:0000256" key="7">
    <source>
        <dbReference type="ARBA" id="ARBA00023235"/>
    </source>
</evidence>
<dbReference type="PIRSF" id="PIRSF001480">
    <property type="entry name" value="Mannose-6-phosphate_isomerase"/>
    <property type="match status" value="1"/>
</dbReference>
<evidence type="ECO:0000256" key="3">
    <source>
        <dbReference type="ARBA" id="ARBA00010772"/>
    </source>
</evidence>
<dbReference type="GO" id="GO:0004476">
    <property type="term" value="F:mannose-6-phosphate isomerase activity"/>
    <property type="evidence" value="ECO:0007669"/>
    <property type="project" value="UniProtKB-EC"/>
</dbReference>
<organism evidence="11">
    <name type="scientific">freshwater metagenome</name>
    <dbReference type="NCBI Taxonomy" id="449393"/>
    <lineage>
        <taxon>unclassified sequences</taxon>
        <taxon>metagenomes</taxon>
        <taxon>ecological metagenomes</taxon>
    </lineage>
</organism>
<dbReference type="EMBL" id="CAEZYF010000002">
    <property type="protein sequence ID" value="CAB4706294.1"/>
    <property type="molecule type" value="Genomic_DNA"/>
</dbReference>
<evidence type="ECO:0000313" key="14">
    <source>
        <dbReference type="EMBL" id="CAB5002456.1"/>
    </source>
</evidence>
<dbReference type="EMBL" id="CAFBOL010000072">
    <property type="protein sequence ID" value="CAB5002456.1"/>
    <property type="molecule type" value="Genomic_DNA"/>
</dbReference>
<dbReference type="InterPro" id="IPR014710">
    <property type="entry name" value="RmlC-like_jellyroll"/>
</dbReference>
<dbReference type="InterPro" id="IPR046457">
    <property type="entry name" value="PMI_typeI_cat"/>
</dbReference>
<dbReference type="Pfam" id="PF20511">
    <property type="entry name" value="PMI_typeI_cat"/>
    <property type="match status" value="1"/>
</dbReference>
<evidence type="ECO:0000256" key="4">
    <source>
        <dbReference type="ARBA" id="ARBA00011956"/>
    </source>
</evidence>
<dbReference type="PANTHER" id="PTHR10309">
    <property type="entry name" value="MANNOSE-6-PHOSPHATE ISOMERASE"/>
    <property type="match status" value="1"/>
</dbReference>
<sequence>MRTVTGVVQHYAWGDLYSLPRLLHTEPDGSPWAEWWLGTHPGGPAQLDDGTPLSAVAGDLPYLLKLLAAAEPLSLQTHPDALTAQQGYLREHAAAIAVDDPRRIYRDPFAKPELLCAISPFDALCGFRPAAVTDLLLRSIGATGLADELREHGLQATVAALYRGTIPTAPTIAACRANATPECSVVADLDRRYPGEPSVVVALLLNLVHLHPGEAIFLGPGNLHAYLLGTGVEVMGASDNVVRGGLTPKHVDVEELLTVLSFEPLADPVVRPVQVDEFRYRYPTPGARFELWRFEVDGPLPHTATGRELAVCTDGDASPLSRGESAYLAPGESVEFDGFCTVYLVAER</sequence>
<dbReference type="NCBIfam" id="TIGR00218">
    <property type="entry name" value="manA"/>
    <property type="match status" value="1"/>
</dbReference>
<dbReference type="CDD" id="cd07011">
    <property type="entry name" value="cupin_PMI_type_I_N"/>
    <property type="match status" value="1"/>
</dbReference>
<evidence type="ECO:0000256" key="1">
    <source>
        <dbReference type="ARBA" id="ARBA00000757"/>
    </source>
</evidence>
<evidence type="ECO:0000313" key="13">
    <source>
        <dbReference type="EMBL" id="CAB4910424.1"/>
    </source>
</evidence>
<dbReference type="PRINTS" id="PR00714">
    <property type="entry name" value="MAN6PISMRASE"/>
</dbReference>
<evidence type="ECO:0000256" key="2">
    <source>
        <dbReference type="ARBA" id="ARBA00001947"/>
    </source>
</evidence>
<dbReference type="Gene3D" id="2.60.120.10">
    <property type="entry name" value="Jelly Rolls"/>
    <property type="match status" value="2"/>
</dbReference>
<dbReference type="GO" id="GO:0009298">
    <property type="term" value="P:GDP-mannose biosynthetic process"/>
    <property type="evidence" value="ECO:0007669"/>
    <property type="project" value="InterPro"/>
</dbReference>
<feature type="domain" description="Phosphomannose isomerase type I catalytic" evidence="8">
    <location>
        <begin position="5"/>
        <end position="129"/>
    </location>
</feature>
<name>A0A6J7A5Z3_9ZZZZ</name>
<dbReference type="PANTHER" id="PTHR10309:SF0">
    <property type="entry name" value="MANNOSE-6-PHOSPHATE ISOMERASE"/>
    <property type="match status" value="1"/>
</dbReference>
<evidence type="ECO:0000256" key="5">
    <source>
        <dbReference type="ARBA" id="ARBA00022723"/>
    </source>
</evidence>
<evidence type="ECO:0000259" key="8">
    <source>
        <dbReference type="Pfam" id="PF20511"/>
    </source>
</evidence>
<accession>A0A6J7A5Z3</accession>
<gene>
    <name evidence="10" type="ORF">UFOPK2656_00367</name>
    <name evidence="11" type="ORF">UFOPK3099_01828</name>
    <name evidence="12" type="ORF">UFOPK3267_01982</name>
    <name evidence="13" type="ORF">UFOPK3651_00135</name>
    <name evidence="14" type="ORF">UFOPK3931_02245</name>
    <name evidence="9" type="ORF">UFOPK4189_00364</name>
</gene>
<evidence type="ECO:0000313" key="9">
    <source>
        <dbReference type="EMBL" id="CAB4362586.1"/>
    </source>
</evidence>
<reference evidence="11" key="1">
    <citation type="submission" date="2020-05" db="EMBL/GenBank/DDBJ databases">
        <authorList>
            <person name="Chiriac C."/>
            <person name="Salcher M."/>
            <person name="Ghai R."/>
            <person name="Kavagutti S V."/>
        </authorList>
    </citation>
    <scope>NUCLEOTIDE SEQUENCE</scope>
</reference>
<evidence type="ECO:0000313" key="12">
    <source>
        <dbReference type="EMBL" id="CAB4852264.1"/>
    </source>
</evidence>
<comment type="cofactor">
    <cofactor evidence="2">
        <name>Zn(2+)</name>
        <dbReference type="ChEBI" id="CHEBI:29105"/>
    </cofactor>
</comment>
<dbReference type="InterPro" id="IPR016305">
    <property type="entry name" value="Mannose-6-P_Isomerase"/>
</dbReference>
<dbReference type="GO" id="GO:0005829">
    <property type="term" value="C:cytosol"/>
    <property type="evidence" value="ECO:0007669"/>
    <property type="project" value="TreeGrafter"/>
</dbReference>
<evidence type="ECO:0000256" key="6">
    <source>
        <dbReference type="ARBA" id="ARBA00022833"/>
    </source>
</evidence>
<keyword evidence="6" id="KW-0862">Zinc</keyword>
<keyword evidence="5" id="KW-0479">Metal-binding</keyword>
<dbReference type="InterPro" id="IPR001250">
    <property type="entry name" value="Man6P_Isoase-1"/>
</dbReference>
<dbReference type="GO" id="GO:0008270">
    <property type="term" value="F:zinc ion binding"/>
    <property type="evidence" value="ECO:0007669"/>
    <property type="project" value="InterPro"/>
</dbReference>
<dbReference type="EMBL" id="CAFAAV010000150">
    <property type="protein sequence ID" value="CAB4827968.1"/>
    <property type="molecule type" value="Genomic_DNA"/>
</dbReference>